<reference evidence="2 3" key="1">
    <citation type="submission" date="2024-09" db="EMBL/GenBank/DDBJ databases">
        <title>Floridaenema gen nov. (Aerosakkonemataceae, Aerosakkonematales ord. nov., Cyanobacteria) from benthic tropical and subtropical fresh waters, with the description of four new species.</title>
        <authorList>
            <person name="Moretto J.A."/>
            <person name="Berthold D.E."/>
            <person name="Lefler F.W."/>
            <person name="Huang I.-S."/>
            <person name="Laughinghouse H. IV."/>
        </authorList>
    </citation>
    <scope>NUCLEOTIDE SEQUENCE [LARGE SCALE GENOMIC DNA]</scope>
    <source>
        <strain evidence="2 3">BLCC-F167</strain>
    </source>
</reference>
<name>A0ABV4WII0_9CYAN</name>
<keyword evidence="3" id="KW-1185">Reference proteome</keyword>
<gene>
    <name evidence="2" type="ORF">ACE1CA_08635</name>
</gene>
<dbReference type="Proteomes" id="UP001576780">
    <property type="component" value="Unassembled WGS sequence"/>
</dbReference>
<dbReference type="PANTHER" id="PTHR42941">
    <property type="entry name" value="SLL1037 PROTEIN"/>
    <property type="match status" value="1"/>
</dbReference>
<dbReference type="Gene3D" id="3.40.190.10">
    <property type="entry name" value="Periplasmic binding protein-like II"/>
    <property type="match status" value="2"/>
</dbReference>
<proteinExistence type="predicted"/>
<dbReference type="EMBL" id="JBHFNT010000071">
    <property type="protein sequence ID" value="MFB2834586.1"/>
    <property type="molecule type" value="Genomic_DNA"/>
</dbReference>
<dbReference type="RefSeq" id="WP_413277018.1">
    <property type="nucleotide sequence ID" value="NZ_JBHFNT010000071.1"/>
</dbReference>
<keyword evidence="1" id="KW-0812">Transmembrane</keyword>
<evidence type="ECO:0000313" key="2">
    <source>
        <dbReference type="EMBL" id="MFB2834586.1"/>
    </source>
</evidence>
<protein>
    <submittedName>
        <fullName evidence="2">TAXI family TRAP transporter solute-binding subunit</fullName>
    </submittedName>
</protein>
<feature type="transmembrane region" description="Helical" evidence="1">
    <location>
        <begin position="15"/>
        <end position="36"/>
    </location>
</feature>
<comment type="caution">
    <text evidence="2">The sequence shown here is derived from an EMBL/GenBank/DDBJ whole genome shotgun (WGS) entry which is preliminary data.</text>
</comment>
<feature type="transmembrane region" description="Helical" evidence="1">
    <location>
        <begin position="338"/>
        <end position="356"/>
    </location>
</feature>
<accession>A0ABV4WII0</accession>
<keyword evidence="1" id="KW-1133">Transmembrane helix</keyword>
<dbReference type="PANTHER" id="PTHR42941:SF1">
    <property type="entry name" value="SLL1037 PROTEIN"/>
    <property type="match status" value="1"/>
</dbReference>
<dbReference type="NCBIfam" id="TIGR02122">
    <property type="entry name" value="TRAP_TAXI"/>
    <property type="match status" value="1"/>
</dbReference>
<evidence type="ECO:0000313" key="3">
    <source>
        <dbReference type="Proteomes" id="UP001576780"/>
    </source>
</evidence>
<dbReference type="InterPro" id="IPR011852">
    <property type="entry name" value="TRAP_TAXI"/>
</dbReference>
<sequence length="445" mass="49566">MQKIFGSNFISATKLTYIGLGCLSIGLTATLIWFFVVNNLKTHKLTLVAGSKDGESYILSKAIEKVVEAKNSQIQIDVVETKGTEENLEKLEKGEAQLATAQADISAGRSARVVVFLYPDIFQLAVKANSPIQQFTDLKGKRIALWRRGGQYISFLRIAAHYGLQEKDFIFVGNNSLESDLAFRQNQADAFFRVRALGNRNIVDLVQKYNARLLPLDQAAALRIKYPAFEAMDIPKGAYQGSNPPIPEADLPSVAVRRTLLASEKVDDRIVQEITEILDSNRQEVADSIPDEFADVRPLVASITRPTTTGGTGIPIHPGAIAYFDRDRPSFIQENADYLALILTVILLLGSWFWELKSWLERRRKDEADRHIASFIQLMKSVQGKQLAAKVALEELDKVFAQAATDLIDEKISQESFRTLSEAYKATRDVIEYQANLTGKQAIAP</sequence>
<dbReference type="SUPFAM" id="SSF53850">
    <property type="entry name" value="Periplasmic binding protein-like II"/>
    <property type="match status" value="1"/>
</dbReference>
<organism evidence="2 3">
    <name type="scientific">Floridaenema evergladense BLCC-F167</name>
    <dbReference type="NCBI Taxonomy" id="3153639"/>
    <lineage>
        <taxon>Bacteria</taxon>
        <taxon>Bacillati</taxon>
        <taxon>Cyanobacteriota</taxon>
        <taxon>Cyanophyceae</taxon>
        <taxon>Oscillatoriophycideae</taxon>
        <taxon>Aerosakkonematales</taxon>
        <taxon>Aerosakkonemataceae</taxon>
        <taxon>Floridanema</taxon>
        <taxon>Floridanema evergladense</taxon>
    </lineage>
</organism>
<keyword evidence="1" id="KW-0472">Membrane</keyword>
<evidence type="ECO:0000256" key="1">
    <source>
        <dbReference type="SAM" id="Phobius"/>
    </source>
</evidence>
<dbReference type="Pfam" id="PF16868">
    <property type="entry name" value="NMT1_3"/>
    <property type="match status" value="1"/>
</dbReference>